<proteinExistence type="predicted"/>
<keyword evidence="2" id="KW-1185">Reference proteome</keyword>
<dbReference type="Proteomes" id="UP000233458">
    <property type="component" value="Chromosome"/>
</dbReference>
<evidence type="ECO:0000313" key="2">
    <source>
        <dbReference type="Proteomes" id="UP000233458"/>
    </source>
</evidence>
<dbReference type="InterPro" id="IPR036388">
    <property type="entry name" value="WH-like_DNA-bd_sf"/>
</dbReference>
<sequence>MDSVITAAARALASGDPLGALGRVSLRDDPPALALRGIAMARLGDFERARALLKQAARAFGSSEPVAAARCVVAEAEIALVSRDLARNDNTLQAARNTLENRGDFANAAHARHIEANRLVLSGQLDMAEKLLSEIDAQNFPPLLQAAHELAIAGIATRRLDTITARATLAKAMQIASHMNVPMMMAEVEKAQRILDTPAARLIQNGQERPILLDEVAQLPTPETLIIDACRYIVRQDDTIIALASRPVLFSLLRMLASAWPGDVSRDDLVKTAFHAREADESHRARLRVEIGRIRAKIRKFATIHATRDGFVLLPRNKAHIIAVLAPPVEGNHGPLLALLADGEAWSSSALALTLGCSQRTIQRALDDLASLGKVQFYGKGRARRWMTPPFPGFTTSLLLPGPLPGT</sequence>
<dbReference type="Gene3D" id="1.25.40.10">
    <property type="entry name" value="Tetratricopeptide repeat domain"/>
    <property type="match status" value="1"/>
</dbReference>
<dbReference type="EMBL" id="CP024199">
    <property type="protein sequence ID" value="AUG54390.1"/>
    <property type="molecule type" value="Genomic_DNA"/>
</dbReference>
<protein>
    <submittedName>
        <fullName evidence="1">Helix-turn-helix domain-containing protein</fullName>
    </submittedName>
</protein>
<dbReference type="InterPro" id="IPR036390">
    <property type="entry name" value="WH_DNA-bd_sf"/>
</dbReference>
<organism evidence="1 2">
    <name type="scientific">Thalassospira marina</name>
    <dbReference type="NCBI Taxonomy" id="2048283"/>
    <lineage>
        <taxon>Bacteria</taxon>
        <taxon>Pseudomonadati</taxon>
        <taxon>Pseudomonadota</taxon>
        <taxon>Alphaproteobacteria</taxon>
        <taxon>Rhodospirillales</taxon>
        <taxon>Thalassospiraceae</taxon>
        <taxon>Thalassospira</taxon>
    </lineage>
</organism>
<name>A0ABM6QCT5_9PROT</name>
<dbReference type="RefSeq" id="WP_101285725.1">
    <property type="nucleotide sequence ID" value="NZ_CP024199.1"/>
</dbReference>
<gene>
    <name evidence="1" type="ORF">CSC3H3_17965</name>
</gene>
<dbReference type="InterPro" id="IPR011990">
    <property type="entry name" value="TPR-like_helical_dom_sf"/>
</dbReference>
<accession>A0ABM6QCT5</accession>
<reference evidence="1 2" key="1">
    <citation type="submission" date="2017-10" db="EMBL/GenBank/DDBJ databases">
        <title>Biodiversity and function of Thalassospira species in the particle-attached aromatic-hydrocarbon-degrading consortia from the surface seawater of the China South Sea.</title>
        <authorList>
            <person name="Dong C."/>
            <person name="Liu R."/>
            <person name="Shao Z."/>
        </authorList>
    </citation>
    <scope>NUCLEOTIDE SEQUENCE [LARGE SCALE GENOMIC DNA]</scope>
    <source>
        <strain evidence="1 2">CSC3H3</strain>
    </source>
</reference>
<dbReference type="SUPFAM" id="SSF46785">
    <property type="entry name" value="Winged helix' DNA-binding domain"/>
    <property type="match status" value="1"/>
</dbReference>
<evidence type="ECO:0000313" key="1">
    <source>
        <dbReference type="EMBL" id="AUG54390.1"/>
    </source>
</evidence>
<dbReference type="Gene3D" id="1.10.10.10">
    <property type="entry name" value="Winged helix-like DNA-binding domain superfamily/Winged helix DNA-binding domain"/>
    <property type="match status" value="1"/>
</dbReference>